<evidence type="ECO:0000259" key="1">
    <source>
        <dbReference type="SMART" id="SM00421"/>
    </source>
</evidence>
<dbReference type="SUPFAM" id="SSF46894">
    <property type="entry name" value="C-terminal effector domain of the bipartite response regulators"/>
    <property type="match status" value="1"/>
</dbReference>
<gene>
    <name evidence="2" type="ORF">ACFP0N_38640</name>
</gene>
<evidence type="ECO:0000313" key="3">
    <source>
        <dbReference type="Proteomes" id="UP001596067"/>
    </source>
</evidence>
<dbReference type="Proteomes" id="UP001596067">
    <property type="component" value="Unassembled WGS sequence"/>
</dbReference>
<protein>
    <submittedName>
        <fullName evidence="2">TrmB family transcriptional regulator sugar-binding domain-containing protein</fullName>
    </submittedName>
</protein>
<sequence length="262" mass="28541">MVPNRAEDELEEALLEVSAMIESTVAMHRDRYSTDRMLSNVEGDYDAVLDTAHEIIVGATTSIDIVHARRVAGEGRQGRSERQLLYSADPAVCVRLLSSPEMLDDEFVREQLGRERPVAVRVARVPPLQAIIADGTTALVVTGTAVARRASVIRVPEVIHTLHILFDNVWRTAVPANERIVFGDRARAAFARQILGALRAGVTDEVAARDLTVSVRTYRRYVAEIMALLGANSRFQAGVRAAELGLLPPSGPDGRAPTRGGE</sequence>
<dbReference type="Pfam" id="PF11495">
    <property type="entry name" value="Regulator_TrmB"/>
    <property type="match status" value="1"/>
</dbReference>
<keyword evidence="3" id="KW-1185">Reference proteome</keyword>
<dbReference type="InterPro" id="IPR021586">
    <property type="entry name" value="Tscrpt_reg_TrmB_C"/>
</dbReference>
<dbReference type="Gene3D" id="1.10.10.10">
    <property type="entry name" value="Winged helix-like DNA-binding domain superfamily/Winged helix DNA-binding domain"/>
    <property type="match status" value="1"/>
</dbReference>
<dbReference type="RefSeq" id="WP_313762781.1">
    <property type="nucleotide sequence ID" value="NZ_JBHSOD010000101.1"/>
</dbReference>
<comment type="caution">
    <text evidence="2">The sequence shown here is derived from an EMBL/GenBank/DDBJ whole genome shotgun (WGS) entry which is preliminary data.</text>
</comment>
<accession>A0ABW1FC07</accession>
<dbReference type="SMART" id="SM00421">
    <property type="entry name" value="HTH_LUXR"/>
    <property type="match status" value="1"/>
</dbReference>
<name>A0ABW1FC07_9ACTN</name>
<dbReference type="InterPro" id="IPR036388">
    <property type="entry name" value="WH-like_DNA-bd_sf"/>
</dbReference>
<proteinExistence type="predicted"/>
<dbReference type="InterPro" id="IPR000792">
    <property type="entry name" value="Tscrpt_reg_LuxR_C"/>
</dbReference>
<dbReference type="InterPro" id="IPR016032">
    <property type="entry name" value="Sig_transdc_resp-reg_C-effctor"/>
</dbReference>
<organism evidence="2 3">
    <name type="scientific">Kitasatospora aburaviensis</name>
    <dbReference type="NCBI Taxonomy" id="67265"/>
    <lineage>
        <taxon>Bacteria</taxon>
        <taxon>Bacillati</taxon>
        <taxon>Actinomycetota</taxon>
        <taxon>Actinomycetes</taxon>
        <taxon>Kitasatosporales</taxon>
        <taxon>Streptomycetaceae</taxon>
        <taxon>Kitasatospora</taxon>
    </lineage>
</organism>
<reference evidence="3" key="1">
    <citation type="journal article" date="2019" name="Int. J. Syst. Evol. Microbiol.">
        <title>The Global Catalogue of Microorganisms (GCM) 10K type strain sequencing project: providing services to taxonomists for standard genome sequencing and annotation.</title>
        <authorList>
            <consortium name="The Broad Institute Genomics Platform"/>
            <consortium name="The Broad Institute Genome Sequencing Center for Infectious Disease"/>
            <person name="Wu L."/>
            <person name="Ma J."/>
        </authorList>
    </citation>
    <scope>NUCLEOTIDE SEQUENCE [LARGE SCALE GENOMIC DNA]</scope>
    <source>
        <strain evidence="3">CGMCC 4.1469</strain>
    </source>
</reference>
<evidence type="ECO:0000313" key="2">
    <source>
        <dbReference type="EMBL" id="MFC5890886.1"/>
    </source>
</evidence>
<dbReference type="EMBL" id="JBHSOD010000101">
    <property type="protein sequence ID" value="MFC5890886.1"/>
    <property type="molecule type" value="Genomic_DNA"/>
</dbReference>
<feature type="domain" description="HTH luxR-type" evidence="1">
    <location>
        <begin position="192"/>
        <end position="241"/>
    </location>
</feature>